<feature type="compositionally biased region" description="Basic and acidic residues" evidence="1">
    <location>
        <begin position="644"/>
        <end position="653"/>
    </location>
</feature>
<evidence type="ECO:0000256" key="1">
    <source>
        <dbReference type="SAM" id="MobiDB-lite"/>
    </source>
</evidence>
<comment type="caution">
    <text evidence="2">The sequence shown here is derived from an EMBL/GenBank/DDBJ whole genome shotgun (WGS) entry which is preliminary data.</text>
</comment>
<feature type="compositionally biased region" description="Basic and acidic residues" evidence="1">
    <location>
        <begin position="119"/>
        <end position="173"/>
    </location>
</feature>
<dbReference type="Proteomes" id="UP000663843">
    <property type="component" value="Unassembled WGS sequence"/>
</dbReference>
<dbReference type="AlphaFoldDB" id="A0A8H2XMG3"/>
<gene>
    <name evidence="2" type="ORF">RDB_LOCUS60704</name>
</gene>
<dbReference type="EMBL" id="CAJMWT010001969">
    <property type="protein sequence ID" value="CAE6427798.1"/>
    <property type="molecule type" value="Genomic_DNA"/>
</dbReference>
<feature type="region of interest" description="Disordered" evidence="1">
    <location>
        <begin position="771"/>
        <end position="1036"/>
    </location>
</feature>
<feature type="compositionally biased region" description="Pro residues" evidence="1">
    <location>
        <begin position="182"/>
        <end position="192"/>
    </location>
</feature>
<feature type="compositionally biased region" description="Basic and acidic residues" evidence="1">
    <location>
        <begin position="40"/>
        <end position="74"/>
    </location>
</feature>
<feature type="compositionally biased region" description="Basic residues" evidence="1">
    <location>
        <begin position="1025"/>
        <end position="1036"/>
    </location>
</feature>
<organism evidence="2 3">
    <name type="scientific">Rhizoctonia solani</name>
    <dbReference type="NCBI Taxonomy" id="456999"/>
    <lineage>
        <taxon>Eukaryota</taxon>
        <taxon>Fungi</taxon>
        <taxon>Dikarya</taxon>
        <taxon>Basidiomycota</taxon>
        <taxon>Agaricomycotina</taxon>
        <taxon>Agaricomycetes</taxon>
        <taxon>Cantharellales</taxon>
        <taxon>Ceratobasidiaceae</taxon>
        <taxon>Rhizoctonia</taxon>
    </lineage>
</organism>
<name>A0A8H2XMG3_9AGAM</name>
<accession>A0A8H2XMG3</accession>
<reference evidence="2" key="1">
    <citation type="submission" date="2021-01" db="EMBL/GenBank/DDBJ databases">
        <authorList>
            <person name="Kaushik A."/>
        </authorList>
    </citation>
    <scope>NUCLEOTIDE SEQUENCE</scope>
    <source>
        <strain evidence="2">AG2-2IIIB</strain>
    </source>
</reference>
<feature type="region of interest" description="Disordered" evidence="1">
    <location>
        <begin position="1"/>
        <end position="695"/>
    </location>
</feature>
<feature type="compositionally biased region" description="Basic and acidic residues" evidence="1">
    <location>
        <begin position="527"/>
        <end position="543"/>
    </location>
</feature>
<feature type="region of interest" description="Disordered" evidence="1">
    <location>
        <begin position="711"/>
        <end position="742"/>
    </location>
</feature>
<sequence length="1036" mass="117080">MSPSSMLLPRRGASPARGLAKPVNKPQRLEPDTNISSDPQDNRNVRSRDSGWEQRGRSNVRERDTARNSARIDHYSPPPDTGDSPPRRGSRHRSISPPRKPPMRSDAMVLNQRGIFYCDARRSLSPRDRDDARGYERPPFDRIASDTRYNREYPVEMRRGGGEYHDPREDHFRASNGRIPNQFPPAPEPAPHPQDSASFSPHTDDAGYPAPPPGKFRDARFARPENRRTQSSRSNNVRSARVEPQGDDPRLSPAALRNEVPLPPRHEFVPPPPRDGASSHRRTRNGDRAMPENHASPMGHEPIPPPHVERDLHPDVRQDERIPRHRRSISGGEYLTRRSLSPQITCERDLPDVSPPRHSYPGRPRDFSPQGLAEPREPDFMPRDREPERYAPKGRREQHESYPRGLRQEDPMPRVYEPPSVPHARRIVPRDSETLAPGRIYPPAEPQRPPSPVPAAREAYPRRYVRDDQFPDHPPRDWDREDQVPTAPEEARHIDRKSQPGARRVQREAVSDTEYVDPRTGGRSRRRTEGRPPSRFEKPEAEARPNYQRHATRDDNQPYEPEGRQWTPRDAPPPLPHVRSPVAQMEVDPPPVPLAEKPLAGWADFHRRRERSPERRESYRPRASARDSWHPANEDQDLAPEIIEGGKRQRIEGGTRMIQPFNHREEELPRKVPQHSPSQRPKIHSPNNSLLKLPPPALTVQPAVDFQAAVSRAKDVASQLAQANPQHKPRPKSRFDQPSDPNIAIGREVNRALLVPNSSSCAFGVVHTSETAVSPDTNGRSSPEEINDGRHGSEGSHSSHIVSRMDEASLRDKGYPQKHAERHRDSRLDTGPSRRDRNRSDRNGRNNGDKSSRFIDSYRPADENPGRGPGGMRAWGNPEIEPHRDPPPHTSTPSTNRVYRNAGDRGFSRPHIVISPEGLPPRPPTPTEFTRGARNRGQTGGQVRSPPGKSGRSYTTITDVDTAETTLDNENDPLPAAGFTFRQASATSPRKYSLLDRMTDPTSGAPLTVPPKDRGNNGNGQQQQRRARSNRAGSRR</sequence>
<feature type="compositionally biased region" description="Basic and acidic residues" evidence="1">
    <location>
        <begin position="604"/>
        <end position="633"/>
    </location>
</feature>
<feature type="compositionally biased region" description="Basic and acidic residues" evidence="1">
    <location>
        <begin position="307"/>
        <end position="322"/>
    </location>
</feature>
<evidence type="ECO:0000313" key="3">
    <source>
        <dbReference type="Proteomes" id="UP000663843"/>
    </source>
</evidence>
<feature type="compositionally biased region" description="Basic and acidic residues" evidence="1">
    <location>
        <begin position="215"/>
        <end position="228"/>
    </location>
</feature>
<protein>
    <submittedName>
        <fullName evidence="2">Uncharacterized protein</fullName>
    </submittedName>
</protein>
<feature type="compositionally biased region" description="Basic and acidic residues" evidence="1">
    <location>
        <begin position="374"/>
        <end position="412"/>
    </location>
</feature>
<feature type="compositionally biased region" description="Basic and acidic residues" evidence="1">
    <location>
        <begin position="803"/>
        <end position="853"/>
    </location>
</feature>
<feature type="compositionally biased region" description="Low complexity" evidence="1">
    <location>
        <begin position="955"/>
        <end position="966"/>
    </location>
</feature>
<feature type="compositionally biased region" description="Polar residues" evidence="1">
    <location>
        <begin position="771"/>
        <end position="781"/>
    </location>
</feature>
<evidence type="ECO:0000313" key="2">
    <source>
        <dbReference type="EMBL" id="CAE6427798.1"/>
    </source>
</evidence>
<proteinExistence type="predicted"/>
<feature type="compositionally biased region" description="Basic and acidic residues" evidence="1">
    <location>
        <begin position="459"/>
        <end position="498"/>
    </location>
</feature>
<feature type="compositionally biased region" description="Pro residues" evidence="1">
    <location>
        <begin position="443"/>
        <end position="453"/>
    </location>
</feature>